<proteinExistence type="predicted"/>
<name>A0AAD8PC87_TARER</name>
<comment type="caution">
    <text evidence="1">The sequence shown here is derived from an EMBL/GenBank/DDBJ whole genome shotgun (WGS) entry which is preliminary data.</text>
</comment>
<dbReference type="AlphaFoldDB" id="A0AAD8PC87"/>
<reference evidence="1" key="1">
    <citation type="journal article" date="2023" name="bioRxiv">
        <title>Improved chromosome-level genome assembly for marigold (Tagetes erecta).</title>
        <authorList>
            <person name="Jiang F."/>
            <person name="Yuan L."/>
            <person name="Wang S."/>
            <person name="Wang H."/>
            <person name="Xu D."/>
            <person name="Wang A."/>
            <person name="Fan W."/>
        </authorList>
    </citation>
    <scope>NUCLEOTIDE SEQUENCE</scope>
    <source>
        <strain evidence="1">WSJ</strain>
        <tissue evidence="1">Leaf</tissue>
    </source>
</reference>
<keyword evidence="2" id="KW-1185">Reference proteome</keyword>
<accession>A0AAD8PC87</accession>
<evidence type="ECO:0000313" key="2">
    <source>
        <dbReference type="Proteomes" id="UP001229421"/>
    </source>
</evidence>
<evidence type="ECO:0000313" key="1">
    <source>
        <dbReference type="EMBL" id="KAK1440627.1"/>
    </source>
</evidence>
<dbReference type="Proteomes" id="UP001229421">
    <property type="component" value="Unassembled WGS sequence"/>
</dbReference>
<gene>
    <name evidence="1" type="ORF">QVD17_06456</name>
</gene>
<protein>
    <submittedName>
        <fullName evidence="1">Uncharacterized protein</fullName>
    </submittedName>
</protein>
<organism evidence="1 2">
    <name type="scientific">Tagetes erecta</name>
    <name type="common">African marigold</name>
    <dbReference type="NCBI Taxonomy" id="13708"/>
    <lineage>
        <taxon>Eukaryota</taxon>
        <taxon>Viridiplantae</taxon>
        <taxon>Streptophyta</taxon>
        <taxon>Embryophyta</taxon>
        <taxon>Tracheophyta</taxon>
        <taxon>Spermatophyta</taxon>
        <taxon>Magnoliopsida</taxon>
        <taxon>eudicotyledons</taxon>
        <taxon>Gunneridae</taxon>
        <taxon>Pentapetalae</taxon>
        <taxon>asterids</taxon>
        <taxon>campanulids</taxon>
        <taxon>Asterales</taxon>
        <taxon>Asteraceae</taxon>
        <taxon>Asteroideae</taxon>
        <taxon>Heliantheae alliance</taxon>
        <taxon>Tageteae</taxon>
        <taxon>Tagetes</taxon>
    </lineage>
</organism>
<sequence>MSRQQSSIVDCEFQTDIFSEMMQWTQNPNHYISPSPLEPATTTSPANITTATSYHQSTTSELLKLCSSRALIISG</sequence>
<dbReference type="EMBL" id="JAUHHV010000001">
    <property type="protein sequence ID" value="KAK1440627.1"/>
    <property type="molecule type" value="Genomic_DNA"/>
</dbReference>